<organism evidence="5 7">
    <name type="scientific">Cocos nucifera</name>
    <name type="common">Coconut palm</name>
    <dbReference type="NCBI Taxonomy" id="13894"/>
    <lineage>
        <taxon>Eukaryota</taxon>
        <taxon>Viridiplantae</taxon>
        <taxon>Streptophyta</taxon>
        <taxon>Embryophyta</taxon>
        <taxon>Tracheophyta</taxon>
        <taxon>Spermatophyta</taxon>
        <taxon>Magnoliopsida</taxon>
        <taxon>Liliopsida</taxon>
        <taxon>Arecaceae</taxon>
        <taxon>Arecoideae</taxon>
        <taxon>Cocoseae</taxon>
        <taxon>Attaleinae</taxon>
        <taxon>Cocos</taxon>
    </lineage>
</organism>
<dbReference type="Proteomes" id="UP000797356">
    <property type="component" value="Chromosome 3"/>
</dbReference>
<keyword evidence="7" id="KW-1185">Reference proteome</keyword>
<dbReference type="Gene3D" id="3.40.50.2000">
    <property type="entry name" value="Glycogen Phosphorylase B"/>
    <property type="match status" value="2"/>
</dbReference>
<sequence length="478" mass="53482">MDKPHFLVVTYPVQGHINPALHLATRLSQIAGAHITFSTAVSAHRRMFPSSATHDQEIEDGPISYMPYSDGYDDGFKDYGDKPKVDHFMSQSKQIASRNLSNLVVAIAARSHPVTCIIYTLFSPWVAGVARHHKIPSILYWIQSAAVFASFYHYFHGYDGLVKAHRSDPLFTVNLPGLPPIQIRDLPSFLTISADDTFYSGLVTFHEVFAAMDGQQTWPKPKVLVNTFNTLEVDGLAAVDEVDLITVGPLLPSEFKQGKVGKKEKSDLFEPDEKAYMEWLDSKPERSVVYVSFGSVFVVKKRQFEEMLWGLKECGRPYLWVVRKDNRGEGILELEEEENGMVVEWCSQVKVLSHRSVGCFVTHCGWNSTLESLASGVPTVAVPQMADQRMNAKLTEEAWGTGIRGVVNEEGVLEGNELGRCLEVVMGEGQKGEEIRRRAEMWRDRAREAIGRGGSSDQNLRTFVKEVTKFCGLSTVDC</sequence>
<dbReference type="InterPro" id="IPR035595">
    <property type="entry name" value="UDP_glycos_trans_CS"/>
</dbReference>
<evidence type="ECO:0000313" key="7">
    <source>
        <dbReference type="Proteomes" id="UP000797356"/>
    </source>
</evidence>
<reference evidence="5" key="1">
    <citation type="journal article" date="2017" name="Gigascience">
        <title>The genome draft of coconut (Cocos nucifera).</title>
        <authorList>
            <person name="Xiao Y."/>
            <person name="Xu P."/>
            <person name="Fan H."/>
            <person name="Baudouin L."/>
            <person name="Xia W."/>
            <person name="Bocs S."/>
            <person name="Xu J."/>
            <person name="Li Q."/>
            <person name="Guo A."/>
            <person name="Zhou L."/>
            <person name="Li J."/>
            <person name="Wu Y."/>
            <person name="Ma Z."/>
            <person name="Armero A."/>
            <person name="Issali A.E."/>
            <person name="Liu N."/>
            <person name="Peng M."/>
            <person name="Yang Y."/>
        </authorList>
    </citation>
    <scope>NUCLEOTIDE SEQUENCE</scope>
    <source>
        <tissue evidence="5">Spear leaf of Hainan Tall coconut</tissue>
    </source>
</reference>
<dbReference type="AlphaFoldDB" id="A0A8K0I441"/>
<gene>
    <name evidence="5" type="ORF">COCNU_03G016110</name>
    <name evidence="6" type="ORF">COCNU_03G016120</name>
</gene>
<evidence type="ECO:0000313" key="5">
    <source>
        <dbReference type="EMBL" id="KAG1335492.1"/>
    </source>
</evidence>
<dbReference type="Pfam" id="PF00201">
    <property type="entry name" value="UDPGT"/>
    <property type="match status" value="1"/>
</dbReference>
<dbReference type="SUPFAM" id="SSF53756">
    <property type="entry name" value="UDP-Glycosyltransferase/glycogen phosphorylase"/>
    <property type="match status" value="1"/>
</dbReference>
<dbReference type="GO" id="GO:0080044">
    <property type="term" value="F:quercetin 7-O-glucosyltransferase activity"/>
    <property type="evidence" value="ECO:0007669"/>
    <property type="project" value="TreeGrafter"/>
</dbReference>
<evidence type="ECO:0000256" key="2">
    <source>
        <dbReference type="ARBA" id="ARBA00022679"/>
    </source>
</evidence>
<dbReference type="EMBL" id="CM017874">
    <property type="protein sequence ID" value="KAG1335492.1"/>
    <property type="molecule type" value="Genomic_DNA"/>
</dbReference>
<evidence type="ECO:0000256" key="4">
    <source>
        <dbReference type="RuleBase" id="RU362057"/>
    </source>
</evidence>
<accession>A0A8K0I441</accession>
<dbReference type="PANTHER" id="PTHR11926">
    <property type="entry name" value="GLUCOSYL/GLUCURONOSYL TRANSFERASES"/>
    <property type="match status" value="1"/>
</dbReference>
<dbReference type="InterPro" id="IPR002213">
    <property type="entry name" value="UDP_glucos_trans"/>
</dbReference>
<evidence type="ECO:0000256" key="3">
    <source>
        <dbReference type="RuleBase" id="RU003718"/>
    </source>
</evidence>
<reference evidence="5" key="2">
    <citation type="submission" date="2019-07" db="EMBL/GenBank/DDBJ databases">
        <authorList>
            <person name="Yang Y."/>
            <person name="Bocs S."/>
            <person name="Baudouin L."/>
        </authorList>
    </citation>
    <scope>NUCLEOTIDE SEQUENCE</scope>
    <source>
        <tissue evidence="5">Spear leaf of Hainan Tall coconut</tissue>
    </source>
</reference>
<dbReference type="CDD" id="cd03784">
    <property type="entry name" value="GT1_Gtf-like"/>
    <property type="match status" value="1"/>
</dbReference>
<dbReference type="OrthoDB" id="5835829at2759"/>
<dbReference type="PANTHER" id="PTHR11926:SF1534">
    <property type="entry name" value="GLYCOSYLTRANSFERASE"/>
    <property type="match status" value="1"/>
</dbReference>
<evidence type="ECO:0000313" key="6">
    <source>
        <dbReference type="EMBL" id="KAG1335493.1"/>
    </source>
</evidence>
<dbReference type="GO" id="GO:0080043">
    <property type="term" value="F:quercetin 3-O-glucosyltransferase activity"/>
    <property type="evidence" value="ECO:0007669"/>
    <property type="project" value="TreeGrafter"/>
</dbReference>
<dbReference type="EMBL" id="CM017874">
    <property type="protein sequence ID" value="KAG1335493.1"/>
    <property type="molecule type" value="Genomic_DNA"/>
</dbReference>
<dbReference type="EC" id="2.4.1.-" evidence="4"/>
<keyword evidence="2 3" id="KW-0808">Transferase</keyword>
<dbReference type="PROSITE" id="PS00375">
    <property type="entry name" value="UDPGT"/>
    <property type="match status" value="1"/>
</dbReference>
<comment type="similarity">
    <text evidence="1 3">Belongs to the UDP-glycosyltransferase family.</text>
</comment>
<proteinExistence type="inferred from homology"/>
<name>A0A8K0I441_COCNU</name>
<comment type="caution">
    <text evidence="5">The sequence shown here is derived from an EMBL/GenBank/DDBJ whole genome shotgun (WGS) entry which is preliminary data.</text>
</comment>
<keyword evidence="3" id="KW-0328">Glycosyltransferase</keyword>
<protein>
    <recommendedName>
        <fullName evidence="4">Glycosyltransferase</fullName>
        <ecNumber evidence="4">2.4.1.-</ecNumber>
    </recommendedName>
</protein>
<dbReference type="FunFam" id="3.40.50.2000:FF:000019">
    <property type="entry name" value="Glycosyltransferase"/>
    <property type="match status" value="1"/>
</dbReference>
<evidence type="ECO:0000256" key="1">
    <source>
        <dbReference type="ARBA" id="ARBA00009995"/>
    </source>
</evidence>